<keyword evidence="3" id="KW-1003">Cell membrane</keyword>
<evidence type="ECO:0000256" key="9">
    <source>
        <dbReference type="ARBA" id="ARBA00025772"/>
    </source>
</evidence>
<dbReference type="GO" id="GO:0015628">
    <property type="term" value="P:protein secretion by the type II secretion system"/>
    <property type="evidence" value="ECO:0007669"/>
    <property type="project" value="InterPro"/>
</dbReference>
<evidence type="ECO:0000259" key="12">
    <source>
        <dbReference type="Pfam" id="PF12019"/>
    </source>
</evidence>
<feature type="domain" description="General secretion pathway GspH" evidence="12">
    <location>
        <begin position="43"/>
        <end position="151"/>
    </location>
</feature>
<comment type="subcellular location">
    <subcellularLocation>
        <location evidence="1">Cell inner membrane</location>
        <topology evidence="1">Single-pass membrane protein</topology>
    </subcellularLocation>
</comment>
<evidence type="ECO:0000256" key="11">
    <source>
        <dbReference type="SAM" id="Phobius"/>
    </source>
</evidence>
<dbReference type="InterPro" id="IPR045584">
    <property type="entry name" value="Pilin-like"/>
</dbReference>
<dbReference type="Pfam" id="PF07963">
    <property type="entry name" value="N_methyl"/>
    <property type="match status" value="1"/>
</dbReference>
<keyword evidence="8 11" id="KW-0472">Membrane</keyword>
<evidence type="ECO:0000256" key="8">
    <source>
        <dbReference type="ARBA" id="ARBA00023136"/>
    </source>
</evidence>
<dbReference type="Gene3D" id="3.55.40.10">
    <property type="entry name" value="minor pseudopilin epsh domain"/>
    <property type="match status" value="1"/>
</dbReference>
<keyword evidence="5" id="KW-0997">Cell inner membrane</keyword>
<dbReference type="OrthoDB" id="2313614at2"/>
<dbReference type="GO" id="GO:0005886">
    <property type="term" value="C:plasma membrane"/>
    <property type="evidence" value="ECO:0007669"/>
    <property type="project" value="UniProtKB-SubCell"/>
</dbReference>
<dbReference type="PROSITE" id="PS00409">
    <property type="entry name" value="PROKAR_NTER_METHYL"/>
    <property type="match status" value="1"/>
</dbReference>
<evidence type="ECO:0000256" key="10">
    <source>
        <dbReference type="ARBA" id="ARBA00030775"/>
    </source>
</evidence>
<comment type="similarity">
    <text evidence="9">Belongs to the GSP H family.</text>
</comment>
<dbReference type="AlphaFoldDB" id="A0A1N7MGS9"/>
<dbReference type="EMBL" id="FTOE01000006">
    <property type="protein sequence ID" value="SIS85230.1"/>
    <property type="molecule type" value="Genomic_DNA"/>
</dbReference>
<evidence type="ECO:0000313" key="14">
    <source>
        <dbReference type="Proteomes" id="UP000185999"/>
    </source>
</evidence>
<dbReference type="SUPFAM" id="SSF54523">
    <property type="entry name" value="Pili subunits"/>
    <property type="match status" value="1"/>
</dbReference>
<keyword evidence="4" id="KW-0488">Methylation</keyword>
<evidence type="ECO:0000256" key="7">
    <source>
        <dbReference type="ARBA" id="ARBA00022989"/>
    </source>
</evidence>
<organism evidence="13 14">
    <name type="scientific">Neptunomonas antarctica</name>
    <dbReference type="NCBI Taxonomy" id="619304"/>
    <lineage>
        <taxon>Bacteria</taxon>
        <taxon>Pseudomonadati</taxon>
        <taxon>Pseudomonadota</taxon>
        <taxon>Gammaproteobacteria</taxon>
        <taxon>Oceanospirillales</taxon>
        <taxon>Oceanospirillaceae</taxon>
        <taxon>Neptunomonas</taxon>
    </lineage>
</organism>
<sequence>MIKNRGFTLIELMVTVSILAILTTVAIPGFSDLIRNTQAKALANGMVTALQFARSEAVKRNQQVNVCPGGVIVGCTAAPGTWVDGWVVYVNGTATALRTWDAPEGVVVIDQTGADAEISFLGTGRVNVATQIEASLSDCSGNEKRIIDVTAIGRVSLSRTGC</sequence>
<evidence type="ECO:0000256" key="1">
    <source>
        <dbReference type="ARBA" id="ARBA00004377"/>
    </source>
</evidence>
<gene>
    <name evidence="13" type="ORF">SAMN05421760_10637</name>
</gene>
<dbReference type="Proteomes" id="UP000185999">
    <property type="component" value="Unassembled WGS sequence"/>
</dbReference>
<name>A0A1N7MGS9_9GAMM</name>
<dbReference type="InterPro" id="IPR012902">
    <property type="entry name" value="N_methyl_site"/>
</dbReference>
<accession>A0A1N7MGS9</accession>
<dbReference type="NCBIfam" id="TIGR02532">
    <property type="entry name" value="IV_pilin_GFxxxE"/>
    <property type="match status" value="1"/>
</dbReference>
<evidence type="ECO:0000313" key="13">
    <source>
        <dbReference type="EMBL" id="SIS85230.1"/>
    </source>
</evidence>
<keyword evidence="6 11" id="KW-0812">Transmembrane</keyword>
<dbReference type="STRING" id="619304.SAMN05421760_10637"/>
<evidence type="ECO:0000256" key="2">
    <source>
        <dbReference type="ARBA" id="ARBA00021549"/>
    </source>
</evidence>
<dbReference type="GO" id="GO:0015627">
    <property type="term" value="C:type II protein secretion system complex"/>
    <property type="evidence" value="ECO:0007669"/>
    <property type="project" value="InterPro"/>
</dbReference>
<keyword evidence="7 11" id="KW-1133">Transmembrane helix</keyword>
<evidence type="ECO:0000256" key="5">
    <source>
        <dbReference type="ARBA" id="ARBA00022519"/>
    </source>
</evidence>
<evidence type="ECO:0000256" key="4">
    <source>
        <dbReference type="ARBA" id="ARBA00022481"/>
    </source>
</evidence>
<evidence type="ECO:0000256" key="3">
    <source>
        <dbReference type="ARBA" id="ARBA00022475"/>
    </source>
</evidence>
<reference evidence="14" key="1">
    <citation type="submission" date="2017-01" db="EMBL/GenBank/DDBJ databases">
        <authorList>
            <person name="Varghese N."/>
            <person name="Submissions S."/>
        </authorList>
    </citation>
    <scope>NUCLEOTIDE SEQUENCE [LARGE SCALE GENOMIC DNA]</scope>
    <source>
        <strain evidence="14">DSM 22306</strain>
    </source>
</reference>
<evidence type="ECO:0000256" key="6">
    <source>
        <dbReference type="ARBA" id="ARBA00022692"/>
    </source>
</evidence>
<feature type="transmembrane region" description="Helical" evidence="11">
    <location>
        <begin position="12"/>
        <end position="30"/>
    </location>
</feature>
<proteinExistence type="inferred from homology"/>
<keyword evidence="14" id="KW-1185">Reference proteome</keyword>
<protein>
    <recommendedName>
        <fullName evidence="2">Type II secretion system protein H</fullName>
    </recommendedName>
    <alternativeName>
        <fullName evidence="10">General secretion pathway protein H</fullName>
    </alternativeName>
</protein>
<dbReference type="InterPro" id="IPR022346">
    <property type="entry name" value="T2SS_GspH"/>
</dbReference>
<dbReference type="Pfam" id="PF12019">
    <property type="entry name" value="GspH"/>
    <property type="match status" value="1"/>
</dbReference>
<dbReference type="RefSeq" id="WP_054341850.1">
    <property type="nucleotide sequence ID" value="NZ_FTOE01000006.1"/>
</dbReference>